<gene>
    <name evidence="1" type="ORF">J2Z65_006939</name>
</gene>
<comment type="caution">
    <text evidence="1">The sequence shown here is derived from an EMBL/GenBank/DDBJ whole genome shotgun (WGS) entry which is preliminary data.</text>
</comment>
<accession>A0ABS4I9Q1</accession>
<dbReference type="Proteomes" id="UP001519344">
    <property type="component" value="Unassembled WGS sequence"/>
</dbReference>
<evidence type="ECO:0000313" key="1">
    <source>
        <dbReference type="EMBL" id="MBP1967667.1"/>
    </source>
</evidence>
<name>A0ABS4I9Q1_9BACL</name>
<protein>
    <submittedName>
        <fullName evidence="1">Uncharacterized protein</fullName>
    </submittedName>
</protein>
<reference evidence="1 2" key="1">
    <citation type="submission" date="2021-03" db="EMBL/GenBank/DDBJ databases">
        <title>Genomic Encyclopedia of Type Strains, Phase IV (KMG-IV): sequencing the most valuable type-strain genomes for metagenomic binning, comparative biology and taxonomic classification.</title>
        <authorList>
            <person name="Goeker M."/>
        </authorList>
    </citation>
    <scope>NUCLEOTIDE SEQUENCE [LARGE SCALE GENOMIC DNA]</scope>
    <source>
        <strain evidence="1 2">DSM 24950</strain>
    </source>
</reference>
<proteinExistence type="predicted"/>
<dbReference type="RefSeq" id="WP_167062960.1">
    <property type="nucleotide sequence ID" value="NZ_JAAOZR010000025.1"/>
</dbReference>
<sequence length="131" mass="13960">MKQLVANDAYRDPYILYESVAKGQTKTTTTSMERTVTTSIGGTVAGGKKDVWNISATGNVTGSVKSTVTKTTSLTGPPESSSSNSRAYYMQASYAAWTIGVDTLGFPSGDFISGELISGYVPVWLYFSVDN</sequence>
<organism evidence="1 2">
    <name type="scientific">Paenibacillus aceris</name>
    <dbReference type="NCBI Taxonomy" id="869555"/>
    <lineage>
        <taxon>Bacteria</taxon>
        <taxon>Bacillati</taxon>
        <taxon>Bacillota</taxon>
        <taxon>Bacilli</taxon>
        <taxon>Bacillales</taxon>
        <taxon>Paenibacillaceae</taxon>
        <taxon>Paenibacillus</taxon>
    </lineage>
</organism>
<evidence type="ECO:0000313" key="2">
    <source>
        <dbReference type="Proteomes" id="UP001519344"/>
    </source>
</evidence>
<dbReference type="EMBL" id="JAGGKV010000038">
    <property type="protein sequence ID" value="MBP1967667.1"/>
    <property type="molecule type" value="Genomic_DNA"/>
</dbReference>
<keyword evidence="2" id="KW-1185">Reference proteome</keyword>